<gene>
    <name evidence="2" type="ORF">FGF04_39385</name>
</gene>
<feature type="region of interest" description="Disordered" evidence="1">
    <location>
        <begin position="16"/>
        <end position="36"/>
    </location>
</feature>
<dbReference type="AlphaFoldDB" id="A0A5A9YX78"/>
<keyword evidence="3" id="KW-1185">Reference proteome</keyword>
<dbReference type="EMBL" id="VDFC01000232">
    <property type="protein sequence ID" value="KAA0909498.1"/>
    <property type="molecule type" value="Genomic_DNA"/>
</dbReference>
<protein>
    <submittedName>
        <fullName evidence="2">Polysaccharide deacetylase</fullName>
    </submittedName>
</protein>
<evidence type="ECO:0000313" key="3">
    <source>
        <dbReference type="Proteomes" id="UP000324965"/>
    </source>
</evidence>
<dbReference type="Proteomes" id="UP000324965">
    <property type="component" value="Unassembled WGS sequence"/>
</dbReference>
<sequence>MLTTAGAVALAACGAPDAPRAATVPAPAVTAPSRPP</sequence>
<feature type="non-terminal residue" evidence="2">
    <location>
        <position position="36"/>
    </location>
</feature>
<name>A0A5A9YX78_9ACTN</name>
<organism evidence="2 3">
    <name type="scientific">Streptomyces apricus</name>
    <dbReference type="NCBI Taxonomy" id="1828112"/>
    <lineage>
        <taxon>Bacteria</taxon>
        <taxon>Bacillati</taxon>
        <taxon>Actinomycetota</taxon>
        <taxon>Actinomycetes</taxon>
        <taxon>Kitasatosporales</taxon>
        <taxon>Streptomycetaceae</taxon>
        <taxon>Streptomyces</taxon>
    </lineage>
</organism>
<reference evidence="2 3" key="1">
    <citation type="submission" date="2019-05" db="EMBL/GenBank/DDBJ databases">
        <authorList>
            <person name="Hariharan J."/>
            <person name="Choudoir M.J."/>
            <person name="Diebold P."/>
            <person name="Panke-Buisse K."/>
            <person name="Buckley D.H."/>
        </authorList>
    </citation>
    <scope>NUCLEOTIDE SEQUENCE [LARGE SCALE GENOMIC DNA]</scope>
    <source>
        <strain evidence="2 3">SUN51</strain>
    </source>
</reference>
<proteinExistence type="predicted"/>
<evidence type="ECO:0000256" key="1">
    <source>
        <dbReference type="SAM" id="MobiDB-lite"/>
    </source>
</evidence>
<comment type="caution">
    <text evidence="2">The sequence shown here is derived from an EMBL/GenBank/DDBJ whole genome shotgun (WGS) entry which is preliminary data.</text>
</comment>
<accession>A0A5A9YX78</accession>
<evidence type="ECO:0000313" key="2">
    <source>
        <dbReference type="EMBL" id="KAA0909498.1"/>
    </source>
</evidence>